<dbReference type="Proteomes" id="UP001595075">
    <property type="component" value="Unassembled WGS sequence"/>
</dbReference>
<feature type="domain" description="Heterokaryon incompatibility" evidence="2">
    <location>
        <begin position="526"/>
        <end position="681"/>
    </location>
</feature>
<dbReference type="PANTHER" id="PTHR24148">
    <property type="entry name" value="ANKYRIN REPEAT DOMAIN-CONTAINING PROTEIN 39 HOMOLOG-RELATED"/>
    <property type="match status" value="1"/>
</dbReference>
<sequence length="1125" mass="124588">MVSGEEIQGSSRRQKSPPEDLAEKLFCNNGGSSDLRDIDAIILFKNVFLSELDLLRKLKSSDADTEVPKIRFNEQTCAQVLFGERNASIDRTVTQVLAVKWLLDGSKDKFKRYCLNLGDYQYVALEEHCKATLKDSSDVLILLVLTVSISLVKYGVLPDTSNFEGKRMSHETIAYEAARQSSMSSVQELQEDQRRELLECLRLASSWNLIQLITAELVPGNLAVFRAANDSTLVSKAIDICFIFSVIVGQQGQPRIGSAFSRLLTAQQQVKILATGHDNLTCRQAYNNILAMGGRELELKGFRHLCLNDPEERSLLRLVLMGHSASRSRAEWFARAFYGLPKEQRARLVTGLDAYGDGDEVAVTPSGMHALFEAGLKQRRGSVATLVNALESLMRFLIRIFENAKVPPGRESNIVECKVEFALETVRSEAFENDPAILDDLEIPLDVDGEDVRGVSTHDLSASEVSRHTSNVSVESDTGLSPSESTANIPRLINVKTCRECSGDFTYEHPDGDINIICGVPGDVKYKAISYVWGKITQVTVRCVGCGGASEIPMESQAKFEQLMNVVGGGSAVWLDAISINQQDPRDIATQVAVMGDIYSKADCVSVVLPTSDKEAFQLLENLLGNAEDIRTSMWLFTQSDRGPEHESIGRICQSFFANLSAMSRGQTQWLYWQRAWTFQEWALASGLEIQCEGLSAGTPKLTDVKGKILSTAFFLARYKLGAHQYSSVDIGFSRGEVPNYLRVVKRLFPREDIFLSNEEINQDELFIQTIFPHGDINQLLGIRGPHQAPGFRSRLSLMLDAFGTNNRQARFEADLICCWASMCNIKYAYDKHDSRAVALQKVLAALRREGLRIYNFHINTGARLEVDLHFTDYAMAHQLCNSSNKAFLPASPIYSGQTDTVFHLLHTLKQPDELASLEGNAIALRPIVKSPFAVVVELSDEVAVAQQMGRLIQGQLDDVVGFVYSNILINILQTLQGLPRSQLDKFVLIVVDIPIISTLPWKNGSQSGIRRLVAWAICPRNLAWPHSSLKVAREGLNGTLVLARSSEGMPLQAVAYLTITHAQCGSYLLVADEEGLIEIDFVTLKRSDIMITVNGGFPQEGMSVRVGFEDETIESIPGTSDSKN</sequence>
<gene>
    <name evidence="3" type="ORF">VTL71DRAFT_1238</name>
</gene>
<dbReference type="InterPro" id="IPR010730">
    <property type="entry name" value="HET"/>
</dbReference>
<organism evidence="3 4">
    <name type="scientific">Oculimacula yallundae</name>
    <dbReference type="NCBI Taxonomy" id="86028"/>
    <lineage>
        <taxon>Eukaryota</taxon>
        <taxon>Fungi</taxon>
        <taxon>Dikarya</taxon>
        <taxon>Ascomycota</taxon>
        <taxon>Pezizomycotina</taxon>
        <taxon>Leotiomycetes</taxon>
        <taxon>Helotiales</taxon>
        <taxon>Ploettnerulaceae</taxon>
        <taxon>Oculimacula</taxon>
    </lineage>
</organism>
<comment type="caution">
    <text evidence="3">The sequence shown here is derived from an EMBL/GenBank/DDBJ whole genome shotgun (WGS) entry which is preliminary data.</text>
</comment>
<accession>A0ABR4CC85</accession>
<dbReference type="PANTHER" id="PTHR24148:SF64">
    <property type="entry name" value="HETEROKARYON INCOMPATIBILITY DOMAIN-CONTAINING PROTEIN"/>
    <property type="match status" value="1"/>
</dbReference>
<evidence type="ECO:0000313" key="4">
    <source>
        <dbReference type="Proteomes" id="UP001595075"/>
    </source>
</evidence>
<dbReference type="InterPro" id="IPR049232">
    <property type="entry name" value="DUF6829"/>
</dbReference>
<name>A0ABR4CC85_9HELO</name>
<proteinExistence type="predicted"/>
<reference evidence="3 4" key="1">
    <citation type="journal article" date="2024" name="Commun. Biol.">
        <title>Comparative genomic analysis of thermophilic fungi reveals convergent evolutionary adaptations and gene losses.</title>
        <authorList>
            <person name="Steindorff A.S."/>
            <person name="Aguilar-Pontes M.V."/>
            <person name="Robinson A.J."/>
            <person name="Andreopoulos B."/>
            <person name="LaButti K."/>
            <person name="Kuo A."/>
            <person name="Mondo S."/>
            <person name="Riley R."/>
            <person name="Otillar R."/>
            <person name="Haridas S."/>
            <person name="Lipzen A."/>
            <person name="Grimwood J."/>
            <person name="Schmutz J."/>
            <person name="Clum A."/>
            <person name="Reid I.D."/>
            <person name="Moisan M.C."/>
            <person name="Butler G."/>
            <person name="Nguyen T.T.M."/>
            <person name="Dewar K."/>
            <person name="Conant G."/>
            <person name="Drula E."/>
            <person name="Henrissat B."/>
            <person name="Hansel C."/>
            <person name="Singer S."/>
            <person name="Hutchinson M.I."/>
            <person name="de Vries R.P."/>
            <person name="Natvig D.O."/>
            <person name="Powell A.J."/>
            <person name="Tsang A."/>
            <person name="Grigoriev I.V."/>
        </authorList>
    </citation>
    <scope>NUCLEOTIDE SEQUENCE [LARGE SCALE GENOMIC DNA]</scope>
    <source>
        <strain evidence="3 4">CBS 494.80</strain>
    </source>
</reference>
<evidence type="ECO:0000256" key="1">
    <source>
        <dbReference type="SAM" id="MobiDB-lite"/>
    </source>
</evidence>
<dbReference type="Pfam" id="PF06985">
    <property type="entry name" value="HET"/>
    <property type="match status" value="1"/>
</dbReference>
<evidence type="ECO:0000313" key="3">
    <source>
        <dbReference type="EMBL" id="KAL2066814.1"/>
    </source>
</evidence>
<dbReference type="EMBL" id="JAZHXI010000010">
    <property type="protein sequence ID" value="KAL2066814.1"/>
    <property type="molecule type" value="Genomic_DNA"/>
</dbReference>
<feature type="region of interest" description="Disordered" evidence="1">
    <location>
        <begin position="458"/>
        <end position="485"/>
    </location>
</feature>
<evidence type="ECO:0000259" key="2">
    <source>
        <dbReference type="Pfam" id="PF06985"/>
    </source>
</evidence>
<dbReference type="InterPro" id="IPR052895">
    <property type="entry name" value="HetReg/Transcr_Mod"/>
</dbReference>
<keyword evidence="4" id="KW-1185">Reference proteome</keyword>
<dbReference type="Pfam" id="PF20717">
    <property type="entry name" value="DUF6829"/>
    <property type="match status" value="1"/>
</dbReference>
<protein>
    <recommendedName>
        <fullName evidence="2">Heterokaryon incompatibility domain-containing protein</fullName>
    </recommendedName>
</protein>